<gene>
    <name evidence="1" type="ORF">SS1G_10188</name>
</gene>
<dbReference type="HOGENOM" id="CLU_3033795_0_0_1"/>
<dbReference type="InParanoid" id="A7EXX3"/>
<dbReference type="RefSeq" id="XP_001588641.1">
    <property type="nucleotide sequence ID" value="XM_001588591.1"/>
</dbReference>
<dbReference type="EMBL" id="CH476635">
    <property type="protein sequence ID" value="EDN94315.1"/>
    <property type="molecule type" value="Genomic_DNA"/>
</dbReference>
<dbReference type="Proteomes" id="UP000001312">
    <property type="component" value="Unassembled WGS sequence"/>
</dbReference>
<keyword evidence="2" id="KW-1185">Reference proteome</keyword>
<proteinExistence type="predicted"/>
<name>A7EXX3_SCLS1</name>
<reference evidence="2" key="1">
    <citation type="journal article" date="2011" name="PLoS Genet.">
        <title>Genomic analysis of the necrotrophic fungal pathogens Sclerotinia sclerotiorum and Botrytis cinerea.</title>
        <authorList>
            <person name="Amselem J."/>
            <person name="Cuomo C.A."/>
            <person name="van Kan J.A."/>
            <person name="Viaud M."/>
            <person name="Benito E.P."/>
            <person name="Couloux A."/>
            <person name="Coutinho P.M."/>
            <person name="de Vries R.P."/>
            <person name="Dyer P.S."/>
            <person name="Fillinger S."/>
            <person name="Fournier E."/>
            <person name="Gout L."/>
            <person name="Hahn M."/>
            <person name="Kohn L."/>
            <person name="Lapalu N."/>
            <person name="Plummer K.M."/>
            <person name="Pradier J.M."/>
            <person name="Quevillon E."/>
            <person name="Sharon A."/>
            <person name="Simon A."/>
            <person name="ten Have A."/>
            <person name="Tudzynski B."/>
            <person name="Tudzynski P."/>
            <person name="Wincker P."/>
            <person name="Andrew M."/>
            <person name="Anthouard V."/>
            <person name="Beever R.E."/>
            <person name="Beffa R."/>
            <person name="Benoit I."/>
            <person name="Bouzid O."/>
            <person name="Brault B."/>
            <person name="Chen Z."/>
            <person name="Choquer M."/>
            <person name="Collemare J."/>
            <person name="Cotton P."/>
            <person name="Danchin E.G."/>
            <person name="Da Silva C."/>
            <person name="Gautier A."/>
            <person name="Giraud C."/>
            <person name="Giraud T."/>
            <person name="Gonzalez C."/>
            <person name="Grossetete S."/>
            <person name="Guldener U."/>
            <person name="Henrissat B."/>
            <person name="Howlett B.J."/>
            <person name="Kodira C."/>
            <person name="Kretschmer M."/>
            <person name="Lappartient A."/>
            <person name="Leroch M."/>
            <person name="Levis C."/>
            <person name="Mauceli E."/>
            <person name="Neuveglise C."/>
            <person name="Oeser B."/>
            <person name="Pearson M."/>
            <person name="Poulain J."/>
            <person name="Poussereau N."/>
            <person name="Quesneville H."/>
            <person name="Rascle C."/>
            <person name="Schumacher J."/>
            <person name="Segurens B."/>
            <person name="Sexton A."/>
            <person name="Silva E."/>
            <person name="Sirven C."/>
            <person name="Soanes D.M."/>
            <person name="Talbot N.J."/>
            <person name="Templeton M."/>
            <person name="Yandava C."/>
            <person name="Yarden O."/>
            <person name="Zeng Q."/>
            <person name="Rollins J.A."/>
            <person name="Lebrun M.H."/>
            <person name="Dickman M."/>
        </authorList>
    </citation>
    <scope>NUCLEOTIDE SEQUENCE [LARGE SCALE GENOMIC DNA]</scope>
    <source>
        <strain evidence="2">ATCC 18683 / 1980 / Ss-1</strain>
    </source>
</reference>
<dbReference type="KEGG" id="ssl:SS1G_10188"/>
<dbReference type="AlphaFoldDB" id="A7EXX3"/>
<dbReference type="GeneID" id="5484879"/>
<protein>
    <submittedName>
        <fullName evidence="1">Uncharacterized protein</fullName>
    </submittedName>
</protein>
<evidence type="ECO:0000313" key="2">
    <source>
        <dbReference type="Proteomes" id="UP000001312"/>
    </source>
</evidence>
<accession>A7EXX3</accession>
<sequence>MNHDNKHATATARNVMLLIIHHQCKQDNPSIMTVLTVPNIADPELHNSPKTNSNR</sequence>
<evidence type="ECO:0000313" key="1">
    <source>
        <dbReference type="EMBL" id="EDN94315.1"/>
    </source>
</evidence>
<organism evidence="1 2">
    <name type="scientific">Sclerotinia sclerotiorum (strain ATCC 18683 / 1980 / Ss-1)</name>
    <name type="common">White mold</name>
    <name type="synonym">Whetzelinia sclerotiorum</name>
    <dbReference type="NCBI Taxonomy" id="665079"/>
    <lineage>
        <taxon>Eukaryota</taxon>
        <taxon>Fungi</taxon>
        <taxon>Dikarya</taxon>
        <taxon>Ascomycota</taxon>
        <taxon>Pezizomycotina</taxon>
        <taxon>Leotiomycetes</taxon>
        <taxon>Helotiales</taxon>
        <taxon>Sclerotiniaceae</taxon>
        <taxon>Sclerotinia</taxon>
    </lineage>
</organism>